<dbReference type="Proteomes" id="UP000092746">
    <property type="component" value="Unassembled WGS sequence"/>
</dbReference>
<gene>
    <name evidence="1" type="ORF">BBB52_07305</name>
</gene>
<accession>A0AAP7GY32</accession>
<sequence length="439" mass="48990">MYKVSEEAKIGMHATPEQMGDKLEGLPNDITRCSDECPFSVKIRVLPSTLTPLELEAFNIEAWEAWYNDSKNLNPYVPVPGEKGEEKINVEITVQQRDVESLYVEIIRIAPDTIKSGQILKRFQLAKSDAKKLKEGKGKVEVGTYLWEWDGYINDVLDTKLLKDETTYIRAVGVIGSAFKDDAVQLLAQPFKECAEPVDWLDVIVNRKKKAVTVEWRVAFDDGGVSGKANADTPSFEELKRLAIEGMKKHWGGQINTTKGSYVVTVNPVLATKKAAPSLTLQVEMGSSYNRSVNASCACGTLAKLGRGLGNLFSDVTRVWYLQGYYEHYSSKSDAYDDFMMTAAHESGHPILASYAYKSTGLSNYSWIHKGSSKGIGSGYSLPKRGEKGHELYPGIGADLMKYYSRNKNIPFSLNYYKSIEYDLKSLVWLSKLFLGGKK</sequence>
<organism evidence="1 2">
    <name type="scientific">Aggregatibacter aphrophilus</name>
    <name type="common">Haemophilus aphrophilus</name>
    <dbReference type="NCBI Taxonomy" id="732"/>
    <lineage>
        <taxon>Bacteria</taxon>
        <taxon>Pseudomonadati</taxon>
        <taxon>Pseudomonadota</taxon>
        <taxon>Gammaproteobacteria</taxon>
        <taxon>Pasteurellales</taxon>
        <taxon>Pasteurellaceae</taxon>
        <taxon>Aggregatibacter</taxon>
    </lineage>
</organism>
<reference evidence="1 2" key="1">
    <citation type="submission" date="2016-06" db="EMBL/GenBank/DDBJ databases">
        <title>Simultaneous identification of Haemophilus influenzae and Haemophilus haemolyticus using TaqMan real-time PCR.</title>
        <authorList>
            <person name="Price E.P."/>
            <person name="Sarovich D.S."/>
            <person name="Harris T."/>
            <person name="Spargo J.C."/>
            <person name="Nosworthy E."/>
            <person name="Beissbarth J."/>
            <person name="Smith-Vaughan H."/>
        </authorList>
    </citation>
    <scope>NUCLEOTIDE SEQUENCE [LARGE SCALE GENOMIC DNA]</scope>
    <source>
        <strain evidence="1 2">ATCC 7901</strain>
    </source>
</reference>
<proteinExistence type="predicted"/>
<dbReference type="EMBL" id="MAQE01000014">
    <property type="protein sequence ID" value="OBY51401.1"/>
    <property type="molecule type" value="Genomic_DNA"/>
</dbReference>
<dbReference type="AlphaFoldDB" id="A0AAP7GY32"/>
<evidence type="ECO:0000313" key="1">
    <source>
        <dbReference type="EMBL" id="OBY51401.1"/>
    </source>
</evidence>
<evidence type="ECO:0000313" key="2">
    <source>
        <dbReference type="Proteomes" id="UP000092746"/>
    </source>
</evidence>
<name>A0AAP7GY32_AGGAP</name>
<protein>
    <submittedName>
        <fullName evidence="1">Uncharacterized protein</fullName>
    </submittedName>
</protein>
<comment type="caution">
    <text evidence="1">The sequence shown here is derived from an EMBL/GenBank/DDBJ whole genome shotgun (WGS) entry which is preliminary data.</text>
</comment>
<dbReference type="RefSeq" id="WP_065295489.1">
    <property type="nucleotide sequence ID" value="NZ_CAUUMV010000007.1"/>
</dbReference>